<dbReference type="InterPro" id="IPR000182">
    <property type="entry name" value="GNAT_dom"/>
</dbReference>
<dbReference type="PROSITE" id="PS51186">
    <property type="entry name" value="GNAT"/>
    <property type="match status" value="1"/>
</dbReference>
<comment type="caution">
    <text evidence="2">The sequence shown here is derived from an EMBL/GenBank/DDBJ whole genome shotgun (WGS) entry which is preliminary data.</text>
</comment>
<protein>
    <recommendedName>
        <fullName evidence="1">N-acetyltransferase domain-containing protein</fullName>
    </recommendedName>
</protein>
<dbReference type="GO" id="GO:0016747">
    <property type="term" value="F:acyltransferase activity, transferring groups other than amino-acyl groups"/>
    <property type="evidence" value="ECO:0007669"/>
    <property type="project" value="InterPro"/>
</dbReference>
<evidence type="ECO:0000313" key="2">
    <source>
        <dbReference type="EMBL" id="PIL31699.1"/>
    </source>
</evidence>
<keyword evidence="3" id="KW-1185">Reference proteome</keyword>
<evidence type="ECO:0000313" key="3">
    <source>
        <dbReference type="Proteomes" id="UP000230002"/>
    </source>
</evidence>
<gene>
    <name evidence="2" type="ORF">GSI_06402</name>
</gene>
<name>A0A2G8SD57_9APHY</name>
<evidence type="ECO:0000259" key="1">
    <source>
        <dbReference type="PROSITE" id="PS51186"/>
    </source>
</evidence>
<accession>A0A2G8SD57</accession>
<dbReference type="OrthoDB" id="5372118at2759"/>
<sequence>MPSNQSTFSISITFQASRLPSEVWASFRENPHASNIMFAYASKAAKFPHTATGENVWIVLWDTPDNRSSPSVTFVLSCTTGPLGPYPVFIYTPLSSASLKHAGILPKLLAIARALKTSVPPERVFSIFAVDSIASTFADIWTTETGIPLATSPQYYHASLMCCDANLLRLRPLPSLSGADILLRPAVTSDIANVSRLCHAFAAGSEPFVLSNENAIREATIMIQNNHLWVHEVRPSDREPEIASIVAATRTTDTVAAITKVFTNPKWRSRGCAERLLRHVCQQLLKEKATIILYVAHDNPAALSVYRNVGFVGFTPYSGGRMNESWKELGFDRSRVELGHW</sequence>
<reference evidence="2 3" key="1">
    <citation type="journal article" date="2015" name="Sci. Rep.">
        <title>Chromosome-level genome map provides insights into diverse defense mechanisms in the medicinal fungus Ganoderma sinense.</title>
        <authorList>
            <person name="Zhu Y."/>
            <person name="Xu J."/>
            <person name="Sun C."/>
            <person name="Zhou S."/>
            <person name="Xu H."/>
            <person name="Nelson D.R."/>
            <person name="Qian J."/>
            <person name="Song J."/>
            <person name="Luo H."/>
            <person name="Xiang L."/>
            <person name="Li Y."/>
            <person name="Xu Z."/>
            <person name="Ji A."/>
            <person name="Wang L."/>
            <person name="Lu S."/>
            <person name="Hayward A."/>
            <person name="Sun W."/>
            <person name="Li X."/>
            <person name="Schwartz D.C."/>
            <person name="Wang Y."/>
            <person name="Chen S."/>
        </authorList>
    </citation>
    <scope>NUCLEOTIDE SEQUENCE [LARGE SCALE GENOMIC DNA]</scope>
    <source>
        <strain evidence="2 3">ZZ0214-1</strain>
    </source>
</reference>
<organism evidence="2 3">
    <name type="scientific">Ganoderma sinense ZZ0214-1</name>
    <dbReference type="NCBI Taxonomy" id="1077348"/>
    <lineage>
        <taxon>Eukaryota</taxon>
        <taxon>Fungi</taxon>
        <taxon>Dikarya</taxon>
        <taxon>Basidiomycota</taxon>
        <taxon>Agaricomycotina</taxon>
        <taxon>Agaricomycetes</taxon>
        <taxon>Polyporales</taxon>
        <taxon>Polyporaceae</taxon>
        <taxon>Ganoderma</taxon>
    </lineage>
</organism>
<dbReference type="InterPro" id="IPR016181">
    <property type="entry name" value="Acyl_CoA_acyltransferase"/>
</dbReference>
<dbReference type="Pfam" id="PF00583">
    <property type="entry name" value="Acetyltransf_1"/>
    <property type="match status" value="1"/>
</dbReference>
<dbReference type="SUPFAM" id="SSF55729">
    <property type="entry name" value="Acyl-CoA N-acyltransferases (Nat)"/>
    <property type="match status" value="1"/>
</dbReference>
<dbReference type="Gene3D" id="3.40.630.30">
    <property type="match status" value="1"/>
</dbReference>
<dbReference type="Proteomes" id="UP000230002">
    <property type="component" value="Unassembled WGS sequence"/>
</dbReference>
<dbReference type="CDD" id="cd04301">
    <property type="entry name" value="NAT_SF"/>
    <property type="match status" value="1"/>
</dbReference>
<dbReference type="AlphaFoldDB" id="A0A2G8SD57"/>
<feature type="domain" description="N-acetyltransferase" evidence="1">
    <location>
        <begin position="181"/>
        <end position="332"/>
    </location>
</feature>
<dbReference type="EMBL" id="AYKW01000012">
    <property type="protein sequence ID" value="PIL31699.1"/>
    <property type="molecule type" value="Genomic_DNA"/>
</dbReference>
<proteinExistence type="predicted"/>